<dbReference type="EMBL" id="JAYMYS010000004">
    <property type="protein sequence ID" value="KAK7396228.1"/>
    <property type="molecule type" value="Genomic_DNA"/>
</dbReference>
<reference evidence="1 2" key="1">
    <citation type="submission" date="2024-01" db="EMBL/GenBank/DDBJ databases">
        <title>The genomes of 5 underutilized Papilionoideae crops provide insights into root nodulation and disease resistanc.</title>
        <authorList>
            <person name="Jiang F."/>
        </authorList>
    </citation>
    <scope>NUCLEOTIDE SEQUENCE [LARGE SCALE GENOMIC DNA]</scope>
    <source>
        <strain evidence="1">DUOXIRENSHENG_FW03</strain>
        <tissue evidence="1">Leaves</tissue>
    </source>
</reference>
<proteinExistence type="predicted"/>
<evidence type="ECO:0000313" key="1">
    <source>
        <dbReference type="EMBL" id="KAK7396228.1"/>
    </source>
</evidence>
<dbReference type="AlphaFoldDB" id="A0AAN9SGG0"/>
<dbReference type="Proteomes" id="UP001386955">
    <property type="component" value="Unassembled WGS sequence"/>
</dbReference>
<organism evidence="1 2">
    <name type="scientific">Psophocarpus tetragonolobus</name>
    <name type="common">Winged bean</name>
    <name type="synonym">Dolichos tetragonolobus</name>
    <dbReference type="NCBI Taxonomy" id="3891"/>
    <lineage>
        <taxon>Eukaryota</taxon>
        <taxon>Viridiplantae</taxon>
        <taxon>Streptophyta</taxon>
        <taxon>Embryophyta</taxon>
        <taxon>Tracheophyta</taxon>
        <taxon>Spermatophyta</taxon>
        <taxon>Magnoliopsida</taxon>
        <taxon>eudicotyledons</taxon>
        <taxon>Gunneridae</taxon>
        <taxon>Pentapetalae</taxon>
        <taxon>rosids</taxon>
        <taxon>fabids</taxon>
        <taxon>Fabales</taxon>
        <taxon>Fabaceae</taxon>
        <taxon>Papilionoideae</taxon>
        <taxon>50 kb inversion clade</taxon>
        <taxon>NPAAA clade</taxon>
        <taxon>indigoferoid/millettioid clade</taxon>
        <taxon>Phaseoleae</taxon>
        <taxon>Psophocarpus</taxon>
    </lineage>
</organism>
<comment type="caution">
    <text evidence="1">The sequence shown here is derived from an EMBL/GenBank/DDBJ whole genome shotgun (WGS) entry which is preliminary data.</text>
</comment>
<sequence>MLPALAHAFRDNRTQIYSCISVIAFLRKYPLPVVSRSSFGTLTALAHAFRDNRTQIYSCIEAYSRPSVTLLLGPVQFCCQAQSWPRFFPTHHRSLGLLRPAQLGTLPDWILQKRIAAQHEPRSVSNGWICATRPSPVSNGRICSTRS</sequence>
<gene>
    <name evidence="1" type="ORF">VNO78_17085</name>
</gene>
<evidence type="ECO:0000313" key="2">
    <source>
        <dbReference type="Proteomes" id="UP001386955"/>
    </source>
</evidence>
<protein>
    <submittedName>
        <fullName evidence="1">Uncharacterized protein</fullName>
    </submittedName>
</protein>
<keyword evidence="2" id="KW-1185">Reference proteome</keyword>
<accession>A0AAN9SGG0</accession>
<name>A0AAN9SGG0_PSOTE</name>